<evidence type="ECO:0000313" key="2">
    <source>
        <dbReference type="EMBL" id="AFP85069.1"/>
    </source>
</evidence>
<organism evidence="2 3">
    <name type="scientific">secondary endosymbiont of Ctenarytaina eucalypti</name>
    <dbReference type="NCBI Taxonomy" id="1199245"/>
    <lineage>
        <taxon>Bacteria</taxon>
        <taxon>Pseudomonadati</taxon>
        <taxon>Pseudomonadota</taxon>
        <taxon>Gammaproteobacteria</taxon>
        <taxon>Enterobacterales</taxon>
        <taxon>Enterobacteriaceae</taxon>
        <taxon>aphid secondary symbionts</taxon>
    </lineage>
</organism>
<reference evidence="2 3" key="1">
    <citation type="journal article" date="2012" name="Mol. Biol. Evol.">
        <title>Genome reduction and co-evolution between the primary and secondary bacterial symbionts of psyllids.</title>
        <authorList>
            <person name="Sloan D.B."/>
            <person name="Moran N.A."/>
        </authorList>
    </citation>
    <scope>NUCLEOTIDE SEQUENCE [LARGE SCALE GENOMIC DNA]</scope>
    <source>
        <strain evidence="2">Ceuc_S</strain>
    </source>
</reference>
<dbReference type="AlphaFoldDB" id="J3Z460"/>
<keyword evidence="1" id="KW-0472">Membrane</keyword>
<accession>J3Z460</accession>
<dbReference type="EMBL" id="CP003546">
    <property type="protein sequence ID" value="AFP85069.1"/>
    <property type="molecule type" value="Genomic_DNA"/>
</dbReference>
<feature type="transmembrane region" description="Helical" evidence="1">
    <location>
        <begin position="67"/>
        <end position="85"/>
    </location>
</feature>
<name>J3Z460_9ENTR</name>
<keyword evidence="3" id="KW-1185">Reference proteome</keyword>
<protein>
    <submittedName>
        <fullName evidence="2">Uncharacterized protein</fullName>
    </submittedName>
</protein>
<evidence type="ECO:0000256" key="1">
    <source>
        <dbReference type="SAM" id="Phobius"/>
    </source>
</evidence>
<proteinExistence type="predicted"/>
<keyword evidence="1" id="KW-0812">Transmembrane</keyword>
<dbReference type="KEGG" id="sect:A359_06840"/>
<gene>
    <name evidence="2" type="ORF">A359_06840</name>
</gene>
<dbReference type="Proteomes" id="UP000003936">
    <property type="component" value="Chromosome"/>
</dbReference>
<keyword evidence="1" id="KW-1133">Transmembrane helix</keyword>
<dbReference type="HOGENOM" id="CLU_2397910_0_0_6"/>
<sequence length="93" mass="11223">MYVFFQAGIITLARVLHTIFRKRPTEKLHFFLTSDRAHAIIVFFIIIQHKAYYTLCAAHLLDRTYVLSYFLYNILPTLLFFFVTIRKWESKLF</sequence>
<evidence type="ECO:0000313" key="3">
    <source>
        <dbReference type="Proteomes" id="UP000003936"/>
    </source>
</evidence>